<name>A0A1R1SIB2_9ACTN</name>
<reference evidence="2 3" key="1">
    <citation type="submission" date="2013-05" db="EMBL/GenBank/DDBJ databases">
        <title>Genome sequence of Streptomyces sparsogenes DSM 40356.</title>
        <authorList>
            <person name="Coyne S."/>
            <person name="Seebeck F.P."/>
        </authorList>
    </citation>
    <scope>NUCLEOTIDE SEQUENCE [LARGE SCALE GENOMIC DNA]</scope>
    <source>
        <strain evidence="2 3">DSM 40356</strain>
    </source>
</reference>
<evidence type="ECO:0000313" key="3">
    <source>
        <dbReference type="Proteomes" id="UP000186168"/>
    </source>
</evidence>
<protein>
    <submittedName>
        <fullName evidence="2">Two-component system sensor kinase</fullName>
    </submittedName>
</protein>
<feature type="region of interest" description="Disordered" evidence="1">
    <location>
        <begin position="1"/>
        <end position="28"/>
    </location>
</feature>
<evidence type="ECO:0000256" key="1">
    <source>
        <dbReference type="SAM" id="MobiDB-lite"/>
    </source>
</evidence>
<accession>A0A1R1SIB2</accession>
<comment type="caution">
    <text evidence="2">The sequence shown here is derived from an EMBL/GenBank/DDBJ whole genome shotgun (WGS) entry which is preliminary data.</text>
</comment>
<proteinExistence type="predicted"/>
<sequence>RVAGLDGRLRVASPPGGPTTISAELPCA</sequence>
<gene>
    <name evidence="2" type="ORF">SPAR_18021</name>
</gene>
<keyword evidence="2" id="KW-0418">Kinase</keyword>
<dbReference type="AlphaFoldDB" id="A0A1R1SIB2"/>
<dbReference type="GO" id="GO:0016301">
    <property type="term" value="F:kinase activity"/>
    <property type="evidence" value="ECO:0007669"/>
    <property type="project" value="UniProtKB-KW"/>
</dbReference>
<keyword evidence="3" id="KW-1185">Reference proteome</keyword>
<feature type="non-terminal residue" evidence="2">
    <location>
        <position position="1"/>
    </location>
</feature>
<organism evidence="2 3">
    <name type="scientific">Streptomyces sparsogenes DSM 40356</name>
    <dbReference type="NCBI Taxonomy" id="1331668"/>
    <lineage>
        <taxon>Bacteria</taxon>
        <taxon>Bacillati</taxon>
        <taxon>Actinomycetota</taxon>
        <taxon>Actinomycetes</taxon>
        <taxon>Kitasatosporales</taxon>
        <taxon>Streptomycetaceae</taxon>
        <taxon>Streptomyces</taxon>
    </lineage>
</organism>
<evidence type="ECO:0000313" key="2">
    <source>
        <dbReference type="EMBL" id="OMI38032.1"/>
    </source>
</evidence>
<dbReference type="Proteomes" id="UP000186168">
    <property type="component" value="Unassembled WGS sequence"/>
</dbReference>
<keyword evidence="2" id="KW-0808">Transferase</keyword>
<dbReference type="EMBL" id="ASQP01000251">
    <property type="protein sequence ID" value="OMI38032.1"/>
    <property type="molecule type" value="Genomic_DNA"/>
</dbReference>